<dbReference type="EMBL" id="FUYE01000001">
    <property type="protein sequence ID" value="SKA78160.1"/>
    <property type="molecule type" value="Genomic_DNA"/>
</dbReference>
<sequence length="469" mass="52875">MEVEYALRTKANLIAAAAYTLQSKLPGEFKGRLPTAKQLADLVRVERRVGNEKTVTQAEPVTLICDPSMLFFKYQKPGLLEFNMLRKGEIFFASPSELNDPNECRPRYILKGSEDLWQRLAKFILQNVVFHSEQFSSRGQEALSKLLSVSDQIGTQLKLAVSNRDLGLEELAELFINILAPLVPIEKTFDSVHLARLAKEFINSKLPIIAAEDRYISSFSLSATNPTMWGHYAGAEKGFVIIYQTEDNTIHVRSPIRVLDGCRPLNESGDHMEIGTYDNDCLQLHRIRYGVRPPTVNLFHRMIHRFSYSEQEDHFDVPAIIMGDAAPKEEELIGLVKYSGWRYEQELRAFFPFHGTALPDIRVLSAAKSVKGLIFGPRMSEEDRARSVLCCHIMKKSLGSLADPADDFEPLVFFEARLLVNRFGFDVTPLGVLAEHFSKHGLPFTPVSETNPAVQEVVMKMAKQIADGD</sequence>
<accession>A0A1T4WLC4</accession>
<dbReference type="AlphaFoldDB" id="A0A1T4WLC4"/>
<proteinExistence type="predicted"/>
<evidence type="ECO:0000313" key="1">
    <source>
        <dbReference type="EMBL" id="SKA78160.1"/>
    </source>
</evidence>
<reference evidence="2" key="1">
    <citation type="submission" date="2017-02" db="EMBL/GenBank/DDBJ databases">
        <authorList>
            <person name="Varghese N."/>
            <person name="Submissions S."/>
        </authorList>
    </citation>
    <scope>NUCLEOTIDE SEQUENCE [LARGE SCALE GENOMIC DNA]</scope>
    <source>
        <strain evidence="2">ATCC 700200</strain>
    </source>
</reference>
<organism evidence="1 2">
    <name type="scientific">Prosthecobacter debontii</name>
    <dbReference type="NCBI Taxonomy" id="48467"/>
    <lineage>
        <taxon>Bacteria</taxon>
        <taxon>Pseudomonadati</taxon>
        <taxon>Verrucomicrobiota</taxon>
        <taxon>Verrucomicrobiia</taxon>
        <taxon>Verrucomicrobiales</taxon>
        <taxon>Verrucomicrobiaceae</taxon>
        <taxon>Prosthecobacter</taxon>
    </lineage>
</organism>
<name>A0A1T4WLC4_9BACT</name>
<dbReference type="Proteomes" id="UP000190774">
    <property type="component" value="Unassembled WGS sequence"/>
</dbReference>
<protein>
    <recommendedName>
        <fullName evidence="3">DUF2971 domain-containing protein</fullName>
    </recommendedName>
</protein>
<dbReference type="STRING" id="48467.SAMN02745166_00475"/>
<gene>
    <name evidence="1" type="ORF">SAMN02745166_00475</name>
</gene>
<evidence type="ECO:0000313" key="2">
    <source>
        <dbReference type="Proteomes" id="UP000190774"/>
    </source>
</evidence>
<keyword evidence="2" id="KW-1185">Reference proteome</keyword>
<evidence type="ECO:0008006" key="3">
    <source>
        <dbReference type="Google" id="ProtNLM"/>
    </source>
</evidence>